<protein>
    <submittedName>
        <fullName evidence="2">XRE family transcriptional regulator</fullName>
    </submittedName>
</protein>
<sequence>MFPYKIRRSTDEARVGRSIRRARLVEGMSQASLAMRIGIGLEELQGYEMGALCIPNAVLAAVADCLDIPVSRLFGSVQDMEEASRPTPSPRLH</sequence>
<feature type="domain" description="HTH cro/C1-type" evidence="1">
    <location>
        <begin position="19"/>
        <end position="73"/>
    </location>
</feature>
<name>A0A4Q2R772_9HYPH</name>
<reference evidence="2 3" key="2">
    <citation type="submission" date="2019-02" db="EMBL/GenBank/DDBJ databases">
        <title>'Lichenibacterium ramalinii' gen. nov. sp. nov., 'Lichenibacterium minor' gen. nov. sp. nov.</title>
        <authorList>
            <person name="Pankratov T."/>
        </authorList>
    </citation>
    <scope>NUCLEOTIDE SEQUENCE [LARGE SCALE GENOMIC DNA]</scope>
    <source>
        <strain evidence="2 3">RmlP001</strain>
    </source>
</reference>
<accession>A0A4Q2R772</accession>
<dbReference type="EMBL" id="QYBC01000021">
    <property type="protein sequence ID" value="RYB02252.1"/>
    <property type="molecule type" value="Genomic_DNA"/>
</dbReference>
<dbReference type="AlphaFoldDB" id="A0A4Q2R772"/>
<dbReference type="SUPFAM" id="SSF47413">
    <property type="entry name" value="lambda repressor-like DNA-binding domains"/>
    <property type="match status" value="1"/>
</dbReference>
<gene>
    <name evidence="2" type="ORF">D3272_21445</name>
</gene>
<dbReference type="Pfam" id="PF01381">
    <property type="entry name" value="HTH_3"/>
    <property type="match status" value="1"/>
</dbReference>
<evidence type="ECO:0000313" key="2">
    <source>
        <dbReference type="EMBL" id="RYB02252.1"/>
    </source>
</evidence>
<comment type="caution">
    <text evidence="2">The sequence shown here is derived from an EMBL/GenBank/DDBJ whole genome shotgun (WGS) entry which is preliminary data.</text>
</comment>
<dbReference type="PROSITE" id="PS50943">
    <property type="entry name" value="HTH_CROC1"/>
    <property type="match status" value="1"/>
</dbReference>
<dbReference type="SMART" id="SM00530">
    <property type="entry name" value="HTH_XRE"/>
    <property type="match status" value="1"/>
</dbReference>
<dbReference type="Proteomes" id="UP000289411">
    <property type="component" value="Unassembled WGS sequence"/>
</dbReference>
<dbReference type="Gene3D" id="1.10.260.40">
    <property type="entry name" value="lambda repressor-like DNA-binding domains"/>
    <property type="match status" value="1"/>
</dbReference>
<evidence type="ECO:0000313" key="3">
    <source>
        <dbReference type="Proteomes" id="UP000289411"/>
    </source>
</evidence>
<keyword evidence="3" id="KW-1185">Reference proteome</keyword>
<proteinExistence type="predicted"/>
<dbReference type="GO" id="GO:0003677">
    <property type="term" value="F:DNA binding"/>
    <property type="evidence" value="ECO:0007669"/>
    <property type="project" value="InterPro"/>
</dbReference>
<organism evidence="2 3">
    <name type="scientific">Lichenibacterium ramalinae</name>
    <dbReference type="NCBI Taxonomy" id="2316527"/>
    <lineage>
        <taxon>Bacteria</taxon>
        <taxon>Pseudomonadati</taxon>
        <taxon>Pseudomonadota</taxon>
        <taxon>Alphaproteobacteria</taxon>
        <taxon>Hyphomicrobiales</taxon>
        <taxon>Lichenihabitantaceae</taxon>
        <taxon>Lichenibacterium</taxon>
    </lineage>
</organism>
<dbReference type="OrthoDB" id="5659783at2"/>
<dbReference type="CDD" id="cd00093">
    <property type="entry name" value="HTH_XRE"/>
    <property type="match status" value="1"/>
</dbReference>
<dbReference type="RefSeq" id="WP_129221261.1">
    <property type="nucleotide sequence ID" value="NZ_QYBC01000021.1"/>
</dbReference>
<evidence type="ECO:0000259" key="1">
    <source>
        <dbReference type="PROSITE" id="PS50943"/>
    </source>
</evidence>
<reference evidence="2 3" key="1">
    <citation type="submission" date="2018-09" db="EMBL/GenBank/DDBJ databases">
        <authorList>
            <person name="Grouzdev D.S."/>
            <person name="Krutkina M.S."/>
        </authorList>
    </citation>
    <scope>NUCLEOTIDE SEQUENCE [LARGE SCALE GENOMIC DNA]</scope>
    <source>
        <strain evidence="2 3">RmlP001</strain>
    </source>
</reference>
<dbReference type="InterPro" id="IPR001387">
    <property type="entry name" value="Cro/C1-type_HTH"/>
</dbReference>
<dbReference type="InterPro" id="IPR010982">
    <property type="entry name" value="Lambda_DNA-bd_dom_sf"/>
</dbReference>